<dbReference type="Proteomes" id="UP000005143">
    <property type="component" value="Unassembled WGS sequence"/>
</dbReference>
<dbReference type="AlphaFoldDB" id="H0E8W4"/>
<evidence type="ECO:0000256" key="1">
    <source>
        <dbReference type="SAM" id="Phobius"/>
    </source>
</evidence>
<dbReference type="OrthoDB" id="5242943at2"/>
<sequence length="177" mass="19158">MTFRQLLRSTVLLCTGSSSALALLVVLRGMADAEAAGVAVSATWWLIASAIGIAVGRRDAVNPQIARVLADARAANQLPEHHPVRTLLNRLWPLLVATVASGLAALVLPQVTGVAAGFLLIWALAWRRQESAVQAIEERDGVEFHVERTGLVEPLKLVRMPGLRRDRPEHKRQASSV</sequence>
<feature type="chain" id="PRO_5038413083" evidence="2">
    <location>
        <begin position="23"/>
        <end position="177"/>
    </location>
</feature>
<evidence type="ECO:0000313" key="3">
    <source>
        <dbReference type="EMBL" id="EHN09864.1"/>
    </source>
</evidence>
<proteinExistence type="predicted"/>
<reference evidence="3 4" key="1">
    <citation type="journal article" date="2013" name="Biodegradation">
        <title>Quantitative proteomic analysis of ibuprofen-degrading Patulibacter sp. strain I11.</title>
        <authorList>
            <person name="Almeida B."/>
            <person name="Kjeldal H."/>
            <person name="Lolas I."/>
            <person name="Knudsen A.D."/>
            <person name="Carvalho G."/>
            <person name="Nielsen K.L."/>
            <person name="Barreto Crespo M.T."/>
            <person name="Stensballe A."/>
            <person name="Nielsen J.L."/>
        </authorList>
    </citation>
    <scope>NUCLEOTIDE SEQUENCE [LARGE SCALE GENOMIC DNA]</scope>
    <source>
        <strain evidence="3 4">I11</strain>
    </source>
</reference>
<keyword evidence="2" id="KW-0732">Signal</keyword>
<feature type="signal peptide" evidence="2">
    <location>
        <begin position="1"/>
        <end position="22"/>
    </location>
</feature>
<keyword evidence="1" id="KW-0812">Transmembrane</keyword>
<gene>
    <name evidence="3" type="ORF">PAI11_32780</name>
</gene>
<dbReference type="RefSeq" id="WP_007577181.1">
    <property type="nucleotide sequence ID" value="NZ_AGUD01000248.1"/>
</dbReference>
<keyword evidence="4" id="KW-1185">Reference proteome</keyword>
<protein>
    <submittedName>
        <fullName evidence="3">Uncharacterized protein</fullName>
    </submittedName>
</protein>
<accession>H0E8W4</accession>
<organism evidence="3 4">
    <name type="scientific">Patulibacter medicamentivorans</name>
    <dbReference type="NCBI Taxonomy" id="1097667"/>
    <lineage>
        <taxon>Bacteria</taxon>
        <taxon>Bacillati</taxon>
        <taxon>Actinomycetota</taxon>
        <taxon>Thermoleophilia</taxon>
        <taxon>Solirubrobacterales</taxon>
        <taxon>Patulibacteraceae</taxon>
        <taxon>Patulibacter</taxon>
    </lineage>
</organism>
<feature type="transmembrane region" description="Helical" evidence="1">
    <location>
        <begin position="91"/>
        <end position="124"/>
    </location>
</feature>
<comment type="caution">
    <text evidence="3">The sequence shown here is derived from an EMBL/GenBank/DDBJ whole genome shotgun (WGS) entry which is preliminary data.</text>
</comment>
<keyword evidence="1" id="KW-0472">Membrane</keyword>
<keyword evidence="1" id="KW-1133">Transmembrane helix</keyword>
<name>H0E8W4_9ACTN</name>
<dbReference type="EMBL" id="AGUD01000248">
    <property type="protein sequence ID" value="EHN09864.1"/>
    <property type="molecule type" value="Genomic_DNA"/>
</dbReference>
<evidence type="ECO:0000313" key="4">
    <source>
        <dbReference type="Proteomes" id="UP000005143"/>
    </source>
</evidence>
<evidence type="ECO:0000256" key="2">
    <source>
        <dbReference type="SAM" id="SignalP"/>
    </source>
</evidence>